<dbReference type="SMART" id="SM00448">
    <property type="entry name" value="REC"/>
    <property type="match status" value="1"/>
</dbReference>
<accession>A0A1M5CV77</accession>
<feature type="domain" description="Response regulatory" evidence="2">
    <location>
        <begin position="5"/>
        <end position="130"/>
    </location>
</feature>
<dbReference type="EMBL" id="FQUX01000005">
    <property type="protein sequence ID" value="SHF58332.1"/>
    <property type="molecule type" value="Genomic_DNA"/>
</dbReference>
<dbReference type="PANTHER" id="PTHR44520">
    <property type="entry name" value="RESPONSE REGULATOR RCP1-RELATED"/>
    <property type="match status" value="1"/>
</dbReference>
<dbReference type="GO" id="GO:0000160">
    <property type="term" value="P:phosphorelay signal transduction system"/>
    <property type="evidence" value="ECO:0007669"/>
    <property type="project" value="InterPro"/>
</dbReference>
<evidence type="ECO:0000313" key="4">
    <source>
        <dbReference type="Proteomes" id="UP000184406"/>
    </source>
</evidence>
<feature type="modified residue" description="4-aspartylphosphate" evidence="1">
    <location>
        <position position="62"/>
    </location>
</feature>
<keyword evidence="4" id="KW-1185">Reference proteome</keyword>
<dbReference type="Gene3D" id="3.40.50.2300">
    <property type="match status" value="1"/>
</dbReference>
<reference evidence="4" key="1">
    <citation type="submission" date="2016-11" db="EMBL/GenBank/DDBJ databases">
        <authorList>
            <person name="Varghese N."/>
            <person name="Submissions S."/>
        </authorList>
    </citation>
    <scope>NUCLEOTIDE SEQUENCE [LARGE SCALE GENOMIC DNA]</scope>
    <source>
        <strain evidence="4">DSM 17539</strain>
    </source>
</reference>
<dbReference type="InterPro" id="IPR011006">
    <property type="entry name" value="CheY-like_superfamily"/>
</dbReference>
<gene>
    <name evidence="3" type="ORF">SAMN03080594_105201</name>
</gene>
<dbReference type="SUPFAM" id="SSF52172">
    <property type="entry name" value="CheY-like"/>
    <property type="match status" value="1"/>
</dbReference>
<organism evidence="3 4">
    <name type="scientific">Arenibacter palladensis</name>
    <dbReference type="NCBI Taxonomy" id="237373"/>
    <lineage>
        <taxon>Bacteria</taxon>
        <taxon>Pseudomonadati</taxon>
        <taxon>Bacteroidota</taxon>
        <taxon>Flavobacteriia</taxon>
        <taxon>Flavobacteriales</taxon>
        <taxon>Flavobacteriaceae</taxon>
        <taxon>Arenibacter</taxon>
    </lineage>
</organism>
<proteinExistence type="predicted"/>
<sequence>MTINTICIIDDDPIFVFGSKILLRNNSFASDYLVCQNGKEALDVITPLIESEEKLPEVIFLDLNMPIMDGWEFLDEFGKISRERGIRIYILSSSVDSRDIERAKKYDMVNGFIAKPLTDVKIKELAQEIEG</sequence>
<dbReference type="PANTHER" id="PTHR44520:SF2">
    <property type="entry name" value="RESPONSE REGULATOR RCP1"/>
    <property type="match status" value="1"/>
</dbReference>
<dbReference type="Pfam" id="PF00072">
    <property type="entry name" value="Response_reg"/>
    <property type="match status" value="1"/>
</dbReference>
<keyword evidence="1" id="KW-0597">Phosphoprotein</keyword>
<dbReference type="PROSITE" id="PS50110">
    <property type="entry name" value="RESPONSE_REGULATORY"/>
    <property type="match status" value="1"/>
</dbReference>
<dbReference type="Proteomes" id="UP000184406">
    <property type="component" value="Unassembled WGS sequence"/>
</dbReference>
<name>A0A1M5CV77_9FLAO</name>
<evidence type="ECO:0000313" key="3">
    <source>
        <dbReference type="EMBL" id="SHF58332.1"/>
    </source>
</evidence>
<dbReference type="InterPro" id="IPR052893">
    <property type="entry name" value="TCS_response_regulator"/>
</dbReference>
<dbReference type="OrthoDB" id="673128at2"/>
<evidence type="ECO:0000256" key="1">
    <source>
        <dbReference type="PROSITE-ProRule" id="PRU00169"/>
    </source>
</evidence>
<dbReference type="InterPro" id="IPR001789">
    <property type="entry name" value="Sig_transdc_resp-reg_receiver"/>
</dbReference>
<evidence type="ECO:0000259" key="2">
    <source>
        <dbReference type="PROSITE" id="PS50110"/>
    </source>
</evidence>
<dbReference type="AlphaFoldDB" id="A0A1M5CV77"/>
<dbReference type="RefSeq" id="WP_072863088.1">
    <property type="nucleotide sequence ID" value="NZ_FQUX01000005.1"/>
</dbReference>
<protein>
    <submittedName>
        <fullName evidence="3">Response regulator receiver domain-containing protein</fullName>
    </submittedName>
</protein>